<feature type="coiled-coil region" evidence="1">
    <location>
        <begin position="295"/>
        <end position="322"/>
    </location>
</feature>
<evidence type="ECO:0000256" key="1">
    <source>
        <dbReference type="SAM" id="Coils"/>
    </source>
</evidence>
<keyword evidence="2" id="KW-0472">Membrane</keyword>
<keyword evidence="4" id="KW-1185">Reference proteome</keyword>
<accession>W0RJX7</accession>
<keyword evidence="1" id="KW-0175">Coiled coil</keyword>
<dbReference type="RefSeq" id="WP_025412111.1">
    <property type="nucleotide sequence ID" value="NZ_CP007128.1"/>
</dbReference>
<dbReference type="AlphaFoldDB" id="W0RJX7"/>
<evidence type="ECO:0000313" key="4">
    <source>
        <dbReference type="Proteomes" id="UP000019151"/>
    </source>
</evidence>
<proteinExistence type="predicted"/>
<organism evidence="3 4">
    <name type="scientific">Gemmatirosa kalamazoonensis</name>
    <dbReference type="NCBI Taxonomy" id="861299"/>
    <lineage>
        <taxon>Bacteria</taxon>
        <taxon>Pseudomonadati</taxon>
        <taxon>Gemmatimonadota</taxon>
        <taxon>Gemmatimonadia</taxon>
        <taxon>Gemmatimonadales</taxon>
        <taxon>Gemmatimonadaceae</taxon>
        <taxon>Gemmatirosa</taxon>
    </lineage>
</organism>
<reference evidence="3 4" key="1">
    <citation type="journal article" date="2014" name="Genome Announc.">
        <title>Genome Sequence and Methylome of Soil Bacterium Gemmatirosa kalamazoonensis KBS708T, a Member of the Rarely Cultivated Gemmatimonadetes Phylum.</title>
        <authorList>
            <person name="Debruyn J.M."/>
            <person name="Radosevich M."/>
            <person name="Wommack K.E."/>
            <person name="Polson S.W."/>
            <person name="Hauser L.J."/>
            <person name="Fawaz M.N."/>
            <person name="Korlach J."/>
            <person name="Tsai Y.C."/>
        </authorList>
    </citation>
    <scope>NUCLEOTIDE SEQUENCE [LARGE SCALE GENOMIC DNA]</scope>
    <source>
        <strain evidence="3 4">KBS708</strain>
    </source>
</reference>
<keyword evidence="2" id="KW-0812">Transmembrane</keyword>
<name>W0RJX7_9BACT</name>
<dbReference type="eggNOG" id="ENOG5033T7T">
    <property type="taxonomic scope" value="Bacteria"/>
</dbReference>
<sequence>MYSTCLFCNQPLGRNEVVEHFPVGRRLAYDAAKGRLWVVCRRCERWNLTPLEERWEAIEECERLFRDTRLRVSTDNVGLARLREGLELVRIGEPLRPEFAAWRYGDQFGRRRRRQLGIAGASVAALGAIVVGGAVAGVGIGGFIWLIQSAAKAITHGSPSAQVATLVTPDGRRLEVQRGHLAETSIEPAVEGLVLHVRHRRGMEDFSGVAAQRAAAQLMPQVNRYGGKKADVAEAVREIEAQGSAAAFLDRIARVSRVTTRPARTRHRDWGWTSEIPRTGLFGLHGPQRLALEMALHEEQERRALEGELAELEQAWRQAEEIAGIADNLLLPPGVEDFVRQQRAKTDRPDG</sequence>
<evidence type="ECO:0000256" key="2">
    <source>
        <dbReference type="SAM" id="Phobius"/>
    </source>
</evidence>
<dbReference type="HOGENOM" id="CLU_690306_0_0_0"/>
<protein>
    <submittedName>
        <fullName evidence="3">Uncharacterized protein</fullName>
    </submittedName>
</protein>
<keyword evidence="2" id="KW-1133">Transmembrane helix</keyword>
<evidence type="ECO:0000313" key="3">
    <source>
        <dbReference type="EMBL" id="AHG90645.1"/>
    </source>
</evidence>
<dbReference type="Proteomes" id="UP000019151">
    <property type="component" value="Chromosome"/>
</dbReference>
<feature type="transmembrane region" description="Helical" evidence="2">
    <location>
        <begin position="116"/>
        <end position="147"/>
    </location>
</feature>
<gene>
    <name evidence="3" type="ORF">J421_3108</name>
</gene>
<dbReference type="STRING" id="861299.J421_3108"/>
<dbReference type="OrthoDB" id="9773521at2"/>
<dbReference type="InParanoid" id="W0RJX7"/>
<dbReference type="KEGG" id="gba:J421_3108"/>
<dbReference type="EMBL" id="CP007128">
    <property type="protein sequence ID" value="AHG90645.1"/>
    <property type="molecule type" value="Genomic_DNA"/>
</dbReference>